<evidence type="ECO:0000256" key="1">
    <source>
        <dbReference type="PROSITE-ProRule" id="PRU00169"/>
    </source>
</evidence>
<reference evidence="3 4" key="1">
    <citation type="submission" date="2019-10" db="EMBL/GenBank/DDBJ databases">
        <title>Deinococcus sp. isolated from soil.</title>
        <authorList>
            <person name="Li Y."/>
            <person name="Wang J."/>
        </authorList>
    </citation>
    <scope>NUCLEOTIDE SEQUENCE [LARGE SCALE GENOMIC DNA]</scope>
    <source>
        <strain evidence="3 4">SDU3-2</strain>
    </source>
</reference>
<protein>
    <submittedName>
        <fullName evidence="3">Response regulator</fullName>
    </submittedName>
</protein>
<dbReference type="SMART" id="SM00448">
    <property type="entry name" value="REC"/>
    <property type="match status" value="1"/>
</dbReference>
<organism evidence="3 4">
    <name type="scientific">Deinococcus terrestris</name>
    <dbReference type="NCBI Taxonomy" id="2651870"/>
    <lineage>
        <taxon>Bacteria</taxon>
        <taxon>Thermotogati</taxon>
        <taxon>Deinococcota</taxon>
        <taxon>Deinococci</taxon>
        <taxon>Deinococcales</taxon>
        <taxon>Deinococcaceae</taxon>
        <taxon>Deinococcus</taxon>
    </lineage>
</organism>
<dbReference type="PANTHER" id="PTHR44520">
    <property type="entry name" value="RESPONSE REGULATOR RCP1-RELATED"/>
    <property type="match status" value="1"/>
</dbReference>
<sequence length="135" mass="14827">MERRRILLVDDNPNDVELALNALQDREAEVEVAASGPEALAALRGGRLPDLILLDLKMPQMDGLAVLDQIRGGPATREIPVVMLSTSGEERDVADCYAHGATAYVVKPMDFGQFGSALKTITDFWARLNVRPRLR</sequence>
<evidence type="ECO:0000313" key="3">
    <source>
        <dbReference type="EMBL" id="MPY66960.1"/>
    </source>
</evidence>
<dbReference type="InterPro" id="IPR052893">
    <property type="entry name" value="TCS_response_regulator"/>
</dbReference>
<keyword evidence="1" id="KW-0597">Phosphoprotein</keyword>
<dbReference type="Gene3D" id="3.40.50.2300">
    <property type="match status" value="1"/>
</dbReference>
<evidence type="ECO:0000259" key="2">
    <source>
        <dbReference type="PROSITE" id="PS50110"/>
    </source>
</evidence>
<dbReference type="Pfam" id="PF00072">
    <property type="entry name" value="Response_reg"/>
    <property type="match status" value="1"/>
</dbReference>
<dbReference type="CDD" id="cd17557">
    <property type="entry name" value="REC_Rcp-like"/>
    <property type="match status" value="1"/>
</dbReference>
<feature type="domain" description="Response regulatory" evidence="2">
    <location>
        <begin position="5"/>
        <end position="122"/>
    </location>
</feature>
<dbReference type="SUPFAM" id="SSF52172">
    <property type="entry name" value="CheY-like"/>
    <property type="match status" value="1"/>
</dbReference>
<feature type="modified residue" description="4-aspartylphosphate" evidence="1">
    <location>
        <position position="55"/>
    </location>
</feature>
<gene>
    <name evidence="3" type="ORF">F8S09_09705</name>
</gene>
<proteinExistence type="predicted"/>
<keyword evidence="4" id="KW-1185">Reference proteome</keyword>
<dbReference type="RefSeq" id="WP_152871274.1">
    <property type="nucleotide sequence ID" value="NZ_WBSL01000003.1"/>
</dbReference>
<dbReference type="EMBL" id="WBSL01000003">
    <property type="protein sequence ID" value="MPY66960.1"/>
    <property type="molecule type" value="Genomic_DNA"/>
</dbReference>
<dbReference type="AlphaFoldDB" id="A0A7X1NW82"/>
<dbReference type="PROSITE" id="PS50110">
    <property type="entry name" value="RESPONSE_REGULATORY"/>
    <property type="match status" value="1"/>
</dbReference>
<dbReference type="InterPro" id="IPR001789">
    <property type="entry name" value="Sig_transdc_resp-reg_receiver"/>
</dbReference>
<dbReference type="PANTHER" id="PTHR44520:SF2">
    <property type="entry name" value="RESPONSE REGULATOR RCP1"/>
    <property type="match status" value="1"/>
</dbReference>
<evidence type="ECO:0000313" key="4">
    <source>
        <dbReference type="Proteomes" id="UP000484842"/>
    </source>
</evidence>
<name>A0A7X1NW82_9DEIO</name>
<dbReference type="Proteomes" id="UP000484842">
    <property type="component" value="Unassembled WGS sequence"/>
</dbReference>
<accession>A0A7X1NW82</accession>
<dbReference type="InterPro" id="IPR011006">
    <property type="entry name" value="CheY-like_superfamily"/>
</dbReference>
<comment type="caution">
    <text evidence="3">The sequence shown here is derived from an EMBL/GenBank/DDBJ whole genome shotgun (WGS) entry which is preliminary data.</text>
</comment>
<dbReference type="GO" id="GO:0000160">
    <property type="term" value="P:phosphorelay signal transduction system"/>
    <property type="evidence" value="ECO:0007669"/>
    <property type="project" value="InterPro"/>
</dbReference>